<dbReference type="OrthoDB" id="3267806at2759"/>
<name>A0A8H6YNM2_9AGAR</name>
<feature type="transmembrane region" description="Helical" evidence="1">
    <location>
        <begin position="148"/>
        <end position="174"/>
    </location>
</feature>
<feature type="transmembrane region" description="Helical" evidence="1">
    <location>
        <begin position="112"/>
        <end position="136"/>
    </location>
</feature>
<comment type="caution">
    <text evidence="2">The sequence shown here is derived from an EMBL/GenBank/DDBJ whole genome shotgun (WGS) entry which is preliminary data.</text>
</comment>
<feature type="transmembrane region" description="Helical" evidence="1">
    <location>
        <begin position="268"/>
        <end position="289"/>
    </location>
</feature>
<evidence type="ECO:0000256" key="1">
    <source>
        <dbReference type="SAM" id="Phobius"/>
    </source>
</evidence>
<keyword evidence="3" id="KW-1185">Reference proteome</keyword>
<proteinExistence type="predicted"/>
<organism evidence="2 3">
    <name type="scientific">Mycena venus</name>
    <dbReference type="NCBI Taxonomy" id="2733690"/>
    <lineage>
        <taxon>Eukaryota</taxon>
        <taxon>Fungi</taxon>
        <taxon>Dikarya</taxon>
        <taxon>Basidiomycota</taxon>
        <taxon>Agaricomycotina</taxon>
        <taxon>Agaricomycetes</taxon>
        <taxon>Agaricomycetidae</taxon>
        <taxon>Agaricales</taxon>
        <taxon>Marasmiineae</taxon>
        <taxon>Mycenaceae</taxon>
        <taxon>Mycena</taxon>
    </lineage>
</organism>
<keyword evidence="1" id="KW-1133">Transmembrane helix</keyword>
<gene>
    <name evidence="2" type="ORF">MVEN_00508800</name>
</gene>
<feature type="transmembrane region" description="Helical" evidence="1">
    <location>
        <begin position="62"/>
        <end position="81"/>
    </location>
</feature>
<keyword evidence="1" id="KW-0472">Membrane</keyword>
<feature type="transmembrane region" description="Helical" evidence="1">
    <location>
        <begin position="194"/>
        <end position="215"/>
    </location>
</feature>
<dbReference type="EMBL" id="JACAZI010000004">
    <property type="protein sequence ID" value="KAF7361654.1"/>
    <property type="molecule type" value="Genomic_DNA"/>
</dbReference>
<feature type="transmembrane region" description="Helical" evidence="1">
    <location>
        <begin position="235"/>
        <end position="262"/>
    </location>
</feature>
<feature type="transmembrane region" description="Helical" evidence="1">
    <location>
        <begin position="26"/>
        <end position="50"/>
    </location>
</feature>
<evidence type="ECO:0000313" key="3">
    <source>
        <dbReference type="Proteomes" id="UP000620124"/>
    </source>
</evidence>
<evidence type="ECO:0000313" key="2">
    <source>
        <dbReference type="EMBL" id="KAF7361654.1"/>
    </source>
</evidence>
<keyword evidence="1" id="KW-0812">Transmembrane</keyword>
<protein>
    <submittedName>
        <fullName evidence="2">Uncharacterized protein</fullName>
    </submittedName>
</protein>
<dbReference type="Proteomes" id="UP000620124">
    <property type="component" value="Unassembled WGS sequence"/>
</dbReference>
<dbReference type="AlphaFoldDB" id="A0A8H6YNM2"/>
<sequence>MGIPAAYRPDETSTEIFSEHTWLQGVFLACVAYGMVALLFFQCINLLLFTPGRKPSRWTQGLAWYITMLFALSTIYIGALIEFTQESFIDGRNIPGGPNAFEEDMFSIPIDMLANVTMVILSWFSDLINASTPYIIWRCYVIYQSSSIPGLAVIALPVLMLMASIAFGICWLKQVGTTSASPWDTNGINFTTPYFSMSLALNILVTILIVLRLMLYRRRIIQALPLGPGHGTQYVSLAAMVFESAAIYSVFSLLFLVPFIIGHPLSQLFIQALSPVQIMSSLLITFRVAQGKAWSNKTGVMTGPQAFPTNVQTIGGTNRSSGIHITTHTTTTGDVLDGRSKETISLQVLKEARTVDFDQARMTQGDDSI</sequence>
<reference evidence="2" key="1">
    <citation type="submission" date="2020-05" db="EMBL/GenBank/DDBJ databases">
        <title>Mycena genomes resolve the evolution of fungal bioluminescence.</title>
        <authorList>
            <person name="Tsai I.J."/>
        </authorList>
    </citation>
    <scope>NUCLEOTIDE SEQUENCE</scope>
    <source>
        <strain evidence="2">CCC161011</strain>
    </source>
</reference>
<accession>A0A8H6YNM2</accession>